<evidence type="ECO:0000256" key="4">
    <source>
        <dbReference type="ARBA" id="ARBA00022989"/>
    </source>
</evidence>
<keyword evidence="4 6" id="KW-1133">Transmembrane helix</keyword>
<keyword evidence="5 6" id="KW-0472">Membrane</keyword>
<protein>
    <submittedName>
        <fullName evidence="7">Uncharacterized protein</fullName>
    </submittedName>
</protein>
<gene>
    <name evidence="7" type="ORF">CWB99_04200</name>
</gene>
<feature type="transmembrane region" description="Helical" evidence="6">
    <location>
        <begin position="210"/>
        <end position="227"/>
    </location>
</feature>
<accession>A0A5S3WT18</accession>
<reference evidence="7 8" key="1">
    <citation type="submission" date="2018-01" db="EMBL/GenBank/DDBJ databases">
        <authorList>
            <person name="Paulsen S."/>
            <person name="Gram L.K."/>
        </authorList>
    </citation>
    <scope>NUCLEOTIDE SEQUENCE [LARGE SCALE GENOMIC DNA]</scope>
    <source>
        <strain evidence="7 8">S2676</strain>
    </source>
</reference>
<feature type="transmembrane region" description="Helical" evidence="6">
    <location>
        <begin position="378"/>
        <end position="395"/>
    </location>
</feature>
<feature type="transmembrane region" description="Helical" evidence="6">
    <location>
        <begin position="36"/>
        <end position="61"/>
    </location>
</feature>
<evidence type="ECO:0000313" key="8">
    <source>
        <dbReference type="Proteomes" id="UP000310249"/>
    </source>
</evidence>
<dbReference type="PANTHER" id="PTHR30250">
    <property type="entry name" value="PST FAMILY PREDICTED COLANIC ACID TRANSPORTER"/>
    <property type="match status" value="1"/>
</dbReference>
<dbReference type="Proteomes" id="UP000310249">
    <property type="component" value="Unassembled WGS sequence"/>
</dbReference>
<feature type="transmembrane region" description="Helical" evidence="6">
    <location>
        <begin position="413"/>
        <end position="429"/>
    </location>
</feature>
<dbReference type="InterPro" id="IPR002797">
    <property type="entry name" value="Polysacc_synth"/>
</dbReference>
<feature type="transmembrane region" description="Helical" evidence="6">
    <location>
        <begin position="7"/>
        <end position="30"/>
    </location>
</feature>
<keyword evidence="2" id="KW-1003">Cell membrane</keyword>
<name>A0A5S3WT18_9GAMM</name>
<feature type="transmembrane region" description="Helical" evidence="6">
    <location>
        <begin position="294"/>
        <end position="314"/>
    </location>
</feature>
<keyword evidence="3 6" id="KW-0812">Transmembrane</keyword>
<evidence type="ECO:0000256" key="1">
    <source>
        <dbReference type="ARBA" id="ARBA00004651"/>
    </source>
</evidence>
<dbReference type="PANTHER" id="PTHR30250:SF11">
    <property type="entry name" value="O-ANTIGEN TRANSPORTER-RELATED"/>
    <property type="match status" value="1"/>
</dbReference>
<evidence type="ECO:0000256" key="5">
    <source>
        <dbReference type="ARBA" id="ARBA00023136"/>
    </source>
</evidence>
<feature type="transmembrane region" description="Helical" evidence="6">
    <location>
        <begin position="170"/>
        <end position="190"/>
    </location>
</feature>
<comment type="caution">
    <text evidence="7">The sequence shown here is derived from an EMBL/GenBank/DDBJ whole genome shotgun (WGS) entry which is preliminary data.</text>
</comment>
<feature type="transmembrane region" description="Helical" evidence="6">
    <location>
        <begin position="435"/>
        <end position="454"/>
    </location>
</feature>
<organism evidence="7 8">
    <name type="scientific">Pseudoalteromonas rubra</name>
    <dbReference type="NCBI Taxonomy" id="43658"/>
    <lineage>
        <taxon>Bacteria</taxon>
        <taxon>Pseudomonadati</taxon>
        <taxon>Pseudomonadota</taxon>
        <taxon>Gammaproteobacteria</taxon>
        <taxon>Alteromonadales</taxon>
        <taxon>Pseudoalteromonadaceae</taxon>
        <taxon>Pseudoalteromonas</taxon>
    </lineage>
</organism>
<feature type="transmembrane region" description="Helical" evidence="6">
    <location>
        <begin position="109"/>
        <end position="127"/>
    </location>
</feature>
<dbReference type="AlphaFoldDB" id="A0A5S3WT18"/>
<evidence type="ECO:0000256" key="6">
    <source>
        <dbReference type="SAM" id="Phobius"/>
    </source>
</evidence>
<evidence type="ECO:0000256" key="3">
    <source>
        <dbReference type="ARBA" id="ARBA00022692"/>
    </source>
</evidence>
<dbReference type="InterPro" id="IPR050833">
    <property type="entry name" value="Poly_Biosynth_Transport"/>
</dbReference>
<dbReference type="Pfam" id="PF01943">
    <property type="entry name" value="Polysacc_synt"/>
    <property type="match status" value="1"/>
</dbReference>
<feature type="transmembrane region" description="Helical" evidence="6">
    <location>
        <begin position="320"/>
        <end position="341"/>
    </location>
</feature>
<evidence type="ECO:0000313" key="7">
    <source>
        <dbReference type="EMBL" id="TMP31463.1"/>
    </source>
</evidence>
<feature type="transmembrane region" description="Helical" evidence="6">
    <location>
        <begin position="247"/>
        <end position="273"/>
    </location>
</feature>
<sequence length="467" mass="52395">MSFKKILHFSLGPVFTALVGLITLPVMSWLFSSEDIGRYALIQVLVSFTLLFFTLGLDQAYVREYHDAKDRSAFLVSFALPGLILLLITSGFFGFYSSEFIELWFNFEWGLAYTLVCIVLVTNYLIRFLQIESRMGERALLYSVVQVLPRFLFLVSIVAASLYGFSNFKYILVGFTVSYVITFFFVAWKVVPSISSVYLSNFDKALVGEVLPYASPLVISSLAYWGVVSIDRLLLKEYAGLGELANYALAVNLAGVAVIFQQIFSTIWTPYVYKVKSHGGDTSVFNTFVKLVRDSVVVIFALVLLFKPLVSYFLPDSYISVQYLLASCIIAPLMYMLSECTKVGIGITKKTKYSVASAILSLIVAFGLNMLLIPHLGAPGAAIATMGAFMVFYVLRSEFSRKVWKPVYQRRDYLVISALLICASIDALLQEKAKLWVGLYAICLLLFALSRVRVRANQYLIVLRKPK</sequence>
<dbReference type="RefSeq" id="WP_138550729.1">
    <property type="nucleotide sequence ID" value="NZ_PNCH01000014.1"/>
</dbReference>
<feature type="transmembrane region" description="Helical" evidence="6">
    <location>
        <begin position="73"/>
        <end position="97"/>
    </location>
</feature>
<evidence type="ECO:0000256" key="2">
    <source>
        <dbReference type="ARBA" id="ARBA00022475"/>
    </source>
</evidence>
<comment type="subcellular location">
    <subcellularLocation>
        <location evidence="1">Cell membrane</location>
        <topology evidence="1">Multi-pass membrane protein</topology>
    </subcellularLocation>
</comment>
<feature type="transmembrane region" description="Helical" evidence="6">
    <location>
        <begin position="353"/>
        <end position="372"/>
    </location>
</feature>
<proteinExistence type="predicted"/>
<dbReference type="EMBL" id="PNCI01000008">
    <property type="protein sequence ID" value="TMP31463.1"/>
    <property type="molecule type" value="Genomic_DNA"/>
</dbReference>
<dbReference type="OrthoDB" id="103403at2"/>
<feature type="transmembrane region" description="Helical" evidence="6">
    <location>
        <begin position="139"/>
        <end position="164"/>
    </location>
</feature>
<reference evidence="8" key="2">
    <citation type="submission" date="2019-06" db="EMBL/GenBank/DDBJ databases">
        <title>Co-occurence of chitin degradation, pigmentation and bioactivity in marine Pseudoalteromonas.</title>
        <authorList>
            <person name="Sonnenschein E.C."/>
            <person name="Bech P.K."/>
        </authorList>
    </citation>
    <scope>NUCLEOTIDE SEQUENCE [LARGE SCALE GENOMIC DNA]</scope>
    <source>
        <strain evidence="8">S2676</strain>
    </source>
</reference>
<dbReference type="GO" id="GO:0005886">
    <property type="term" value="C:plasma membrane"/>
    <property type="evidence" value="ECO:0007669"/>
    <property type="project" value="UniProtKB-SubCell"/>
</dbReference>